<dbReference type="InterPro" id="IPR033703">
    <property type="entry name" value="Rhv-like"/>
</dbReference>
<name>M4Q2Y6_9CALI</name>
<evidence type="ECO:0000256" key="22">
    <source>
        <dbReference type="ARBA" id="ARBA00047631"/>
    </source>
</evidence>
<dbReference type="InterPro" id="IPR004005">
    <property type="entry name" value="Calicivirus_coat"/>
</dbReference>
<dbReference type="Gene3D" id="6.10.250.3230">
    <property type="match status" value="1"/>
</dbReference>
<dbReference type="SUPFAM" id="SSF88633">
    <property type="entry name" value="Positive stranded ssRNA viruses"/>
    <property type="match status" value="1"/>
</dbReference>
<comment type="function">
    <text evidence="18">Together with NTPase and NS4, initiates the formation of the replication complex. Induces the proliferation of the host smooth ER membranes forming long tubular structures. These remodeled membranes probably form the viral factories that contain the replication complex.</text>
</comment>
<dbReference type="InterPro" id="IPR014759">
    <property type="entry name" value="Helicase_SF3_ssRNA_vir"/>
</dbReference>
<evidence type="ECO:0000259" key="24">
    <source>
        <dbReference type="PROSITE" id="PS51218"/>
    </source>
</evidence>
<evidence type="ECO:0000256" key="8">
    <source>
        <dbReference type="ARBA" id="ARBA00022670"/>
    </source>
</evidence>
<dbReference type="InterPro" id="IPR043128">
    <property type="entry name" value="Rev_trsase/Diguanyl_cyclase"/>
</dbReference>
<dbReference type="GO" id="GO:0039694">
    <property type="term" value="P:viral RNA genome replication"/>
    <property type="evidence" value="ECO:0007669"/>
    <property type="project" value="InterPro"/>
</dbReference>
<keyword evidence="5" id="KW-0191">Covalent protein-RNA linkage</keyword>
<dbReference type="GO" id="GO:0004197">
    <property type="term" value="F:cysteine-type endopeptidase activity"/>
    <property type="evidence" value="ECO:0007669"/>
    <property type="project" value="InterPro"/>
</dbReference>
<dbReference type="SUPFAM" id="SSF50494">
    <property type="entry name" value="Trypsin-like serine proteases"/>
    <property type="match status" value="1"/>
</dbReference>
<comment type="function">
    <text evidence="19">Displays NTPase activity, but no helicase activity. Induces the formation of convoluted membranes derived from the host ER. These remodeled membranes probably form the viral factories that contain the replication complex. Together with NS2 and NS4, initiates the formation of the replication complex.</text>
</comment>
<dbReference type="Pfam" id="PF20915">
    <property type="entry name" value="VPg"/>
    <property type="match status" value="1"/>
</dbReference>
<evidence type="ECO:0000313" key="26">
    <source>
        <dbReference type="EMBL" id="AGH15840.2"/>
    </source>
</evidence>
<dbReference type="PRINTS" id="PR00916">
    <property type="entry name" value="2CENDOPTASE"/>
</dbReference>
<feature type="domain" description="Peptidase C24" evidence="25">
    <location>
        <begin position="1076"/>
        <end position="1224"/>
    </location>
</feature>
<dbReference type="InterPro" id="IPR029053">
    <property type="entry name" value="Viral_coat"/>
</dbReference>
<keyword evidence="7" id="KW-0167">Capsid protein</keyword>
<evidence type="ECO:0000256" key="21">
    <source>
        <dbReference type="ARBA" id="ARBA00046246"/>
    </source>
</evidence>
<dbReference type="PROSITE" id="PS50507">
    <property type="entry name" value="RDRP_SSRNA_POS"/>
    <property type="match status" value="1"/>
</dbReference>
<feature type="non-terminal residue" evidence="26">
    <location>
        <position position="1"/>
    </location>
</feature>
<evidence type="ECO:0000256" key="11">
    <source>
        <dbReference type="ARBA" id="ARBA00022741"/>
    </source>
</evidence>
<dbReference type="Gene3D" id="1.10.260.110">
    <property type="match status" value="1"/>
</dbReference>
<dbReference type="PROSITE" id="PS51894">
    <property type="entry name" value="CV_3CL_PRO"/>
    <property type="match status" value="1"/>
</dbReference>
<dbReference type="Gene3D" id="1.20.960.20">
    <property type="match status" value="1"/>
</dbReference>
<evidence type="ECO:0000256" key="6">
    <source>
        <dbReference type="ARBA" id="ARBA00022553"/>
    </source>
</evidence>
<evidence type="ECO:0000256" key="16">
    <source>
        <dbReference type="ARBA" id="ARBA00022953"/>
    </source>
</evidence>
<dbReference type="CDD" id="cd00009">
    <property type="entry name" value="AAA"/>
    <property type="match status" value="1"/>
</dbReference>
<keyword evidence="10" id="KW-0548">Nucleotidyltransferase</keyword>
<dbReference type="Gene3D" id="3.30.70.270">
    <property type="match status" value="2"/>
</dbReference>
<dbReference type="GO" id="GO:0003723">
    <property type="term" value="F:RNA binding"/>
    <property type="evidence" value="ECO:0007669"/>
    <property type="project" value="InterPro"/>
</dbReference>
<keyword evidence="16" id="KW-0693">Viral RNA replication</keyword>
<dbReference type="Gene3D" id="3.40.50.300">
    <property type="entry name" value="P-loop containing nucleotide triphosphate hydrolases"/>
    <property type="match status" value="1"/>
</dbReference>
<dbReference type="InterPro" id="IPR000605">
    <property type="entry name" value="Helicase_SF3_ssDNA/RNA_vir"/>
</dbReference>
<keyword evidence="6" id="KW-0597">Phosphoprotein</keyword>
<dbReference type="Pfam" id="PF03510">
    <property type="entry name" value="Peptidase_C24"/>
    <property type="match status" value="1"/>
</dbReference>
<evidence type="ECO:0000256" key="4">
    <source>
        <dbReference type="ARBA" id="ARBA00022484"/>
    </source>
</evidence>
<organism evidence="26">
    <name type="scientific">Sapovirus swine/WG214D/2009/USA</name>
    <dbReference type="NCBI Taxonomy" id="1304602"/>
    <lineage>
        <taxon>Viruses</taxon>
        <taxon>Riboviria</taxon>
        <taxon>Orthornavirae</taxon>
        <taxon>Pisuviricota</taxon>
        <taxon>Pisoniviricetes</taxon>
        <taxon>Picornavirales</taxon>
        <taxon>Caliciviridae</taxon>
        <taxon>Sapovirus</taxon>
        <taxon>Sapovirus sapporoense</taxon>
        <taxon>Sapporo virus</taxon>
    </lineage>
</organism>
<evidence type="ECO:0000259" key="23">
    <source>
        <dbReference type="PROSITE" id="PS50507"/>
    </source>
</evidence>
<evidence type="ECO:0000256" key="1">
    <source>
        <dbReference type="ARBA" id="ARBA00004192"/>
    </source>
</evidence>
<keyword evidence="4" id="KW-0696">RNA-directed RNA polymerase</keyword>
<keyword evidence="17" id="KW-1035">Host cytoplasm</keyword>
<dbReference type="Pfam" id="PF00910">
    <property type="entry name" value="RNA_helicase"/>
    <property type="match status" value="1"/>
</dbReference>
<dbReference type="GO" id="GO:0019028">
    <property type="term" value="C:viral capsid"/>
    <property type="evidence" value="ECO:0007669"/>
    <property type="project" value="UniProtKB-KW"/>
</dbReference>
<dbReference type="GO" id="GO:0005524">
    <property type="term" value="F:ATP binding"/>
    <property type="evidence" value="ECO:0007669"/>
    <property type="project" value="UniProtKB-KW"/>
</dbReference>
<evidence type="ECO:0000256" key="7">
    <source>
        <dbReference type="ARBA" id="ARBA00022561"/>
    </source>
</evidence>
<evidence type="ECO:0000256" key="13">
    <source>
        <dbReference type="ARBA" id="ARBA00022807"/>
    </source>
</evidence>
<keyword evidence="12" id="KW-0378">Hydrolase</keyword>
<protein>
    <recommendedName>
        <fullName evidence="3">Genome polyprotein</fullName>
    </recommendedName>
</protein>
<dbReference type="InterPro" id="IPR001205">
    <property type="entry name" value="RNA-dir_pol_C"/>
</dbReference>
<dbReference type="CDD" id="cd23192">
    <property type="entry name" value="Caliciviridae_RdRp"/>
    <property type="match status" value="1"/>
</dbReference>
<evidence type="ECO:0000256" key="18">
    <source>
        <dbReference type="ARBA" id="ARBA00045264"/>
    </source>
</evidence>
<dbReference type="PRINTS" id="PR00918">
    <property type="entry name" value="CALICVIRUSNS"/>
</dbReference>
<dbReference type="CDD" id="cd00205">
    <property type="entry name" value="rhv_like"/>
    <property type="match status" value="1"/>
</dbReference>
<dbReference type="InterPro" id="IPR009003">
    <property type="entry name" value="Peptidase_S1_PA"/>
</dbReference>
<evidence type="ECO:0000256" key="20">
    <source>
        <dbReference type="ARBA" id="ARBA00046180"/>
    </source>
</evidence>
<dbReference type="InterPro" id="IPR000317">
    <property type="entry name" value="Peptidase_C24"/>
</dbReference>
<comment type="function">
    <text evidence="21">Probable key protein responsible for the formation of membrane alterations by the virus. Induces the formation of convoluted membranes derived from the host ER. These remodeled membranes probably form the viral factories that contain the replication complex. Together with NS2 and NTPase, initiates the formation of the replication complex.</text>
</comment>
<dbReference type="SUPFAM" id="SSF56672">
    <property type="entry name" value="DNA/RNA polymerases"/>
    <property type="match status" value="1"/>
</dbReference>
<dbReference type="InterPro" id="IPR007094">
    <property type="entry name" value="RNA-dir_pol_PSvirus"/>
</dbReference>
<evidence type="ECO:0000256" key="14">
    <source>
        <dbReference type="ARBA" id="ARBA00022840"/>
    </source>
</evidence>
<sequence length="2298" mass="252414">VIALMASRPFKAVSVSFRSELFVLRSAYLRVADRDTFLPDSSLTTLTKYLWPSWSRHLSCQRQLAHTPSPQLPATPGVLFQEEGLGDWFRSAVARDVDPQEVYKKLLGIDMRQACPLSMAEMAKLQGETALALDTPGHALNKVYTRGELVKLFATLSRFVPQETTVDEQRRRNELDRENADAFANLPGEGVINANSWKTYFYTMWRRVVKGCRRSYHSLANCSSWLGSLAQRAEPIREALANAAVAAGELSKCSADYLLATLVNKLKPTTMVMIYQQHRNTFRGWMATLTAFFELHGDLLSKLGCTAATVVAAVTGCFELLTGFIEELIQKFATTQNPQGPTDVAWVSICAGILAIIMRLGGCKDVLQSWPHLLKAAATVTTLTAAAKSFQWVRDQFAQAHLNRKVKMFMARCAALVELTHSREVCGVDELKELLKCYNVLEEEGNDLVQEAGNGTQASIIRGYMQDLATQATNLRSTIALDTPRKVPVAVILTGPPGIGKTWLAQEIGKGFGKLSNFTVLQDHHDSYTGNPVAIWDEFDVDPKGVFVETMISLVNSAPCPLNCDRPENKGKMFTSQYIICTSNFPTSVIPDNPRAQAFYRRVITVDVSSPSISKWMATNPGRRPPKDLFKSDFSHLELSLRPYMGYDPEGNVLGGKKGRVTQITVDGLVQLMERRFEEQARDPPRNVWITVPKPLVADALAAVKKYVQANRGLCHVTSQPSPTECGDRHVTQIVVSDAGPVGTSSFLHVKTRGMSLEGPSVAHSLLSMFDTDIRVPGTQQREWLYRIYDPTLVVQETSLCSQAIPVVRRVVMVENVFDFITNVRHHLGFCSIPGMFTAFRGWRDSTSIVDFISRHFKDFKFPHNPECTIFRCANGDVLFYTFGSYLMFASPARIPVACDQDVPSLGNVPAKMTWFETIKMCCEYYYQFLSTVLPYLVTMSNVMYLFSRGDREPEAKGKTKHGRGLRHTHGKGVSLRDDEYDEWRDLMRDWRLEMTADQFLELRERAYAGMQGPEEDRYRTWLSLRAMRLGTGNYQHATIIGRGGVRDELIRTSVLRAPRRKGLDDIIGDSYEAEANTPMVQFTSQGDHVGWGVHLGNGRIVTITHVAMGANEVEGQQFTIQRTEGETCYVNAPLKGHPHAQIGSGEPAFFSYRFHPVIVIGEGQYDTPKTTVHGWHVRITNDYPTKKGDCGTPYLDECRRVVGLHAAGAINGSTKLAQRVIEDTDNVTKFSWKGLSVERIPSVGGMPTGTRYHRSPAWPSMMPTETHAPAPFGAGDTRYGFSQVEMLVNNLKPYATPTPGIPPALLQRAAVHVRSYLQSVIGRERSEPLSFQMAEQILERSTSCGPHVPGLKGDYWDEATQQYTGVLREHLERAWNNAHIGQPLPHDYKLALKDELRPLAKNAEGKRRLLWGADAGVVLIAAAAFKPVAIRLAATVPMHPVSVGVNMDSGQINIINESLVGRVVYCLDYSKWDSTQHPAVSSSSIDILKSFCVDCPLVSSAAEVLRSPARGCFEDVCFTTVSGLPSGMPFTSVINSLNHMTYVAAAILKAYQDVGAPYTGNVFQLETLHTYGDDSIYGFTPATASLFPQILDNLRSFGLKPTDASKGTDIRPVDRPVFLKREFVNTPDGLRAVLDVTSLERQCYWIKGSRTSDINSPTTFDVQGRAMQLEVMLAYASQHGVKEHERLAHLAETTSKAEGYTLVNLNFEQARATYNSWFVGGSAPELTTIASEGSGQVVFEMEGVGSNPQQPQTPAMTSNPQGVVGPMEAPLVAVNPETPVAPAQRMELAVATGARTSCVPDPIRQCFALYRTFPWNDRQPQGTFIGAVVLSPGANPYTAHLSAMFAGWGGGMEVRCNVSGSGMYAGRLIISILPPGLNPATVGDPGALPHVLLDARTTDPAVFVVPDVRAVDYHRTDGDEATSSLGIWVLQPLINPFATGAVSTAWLTLETRPSFDFDFCLLKPPTVQMENGTPPDRLLPKRLNRARGNRVGGNVKGMVVVAAHKQVNRHFMADGTTWGWSTAPVAPMAAAVYGNVGPATADPKCGSQIGVGSDNKGPLFPNIPDHWPDTCATVVCQWDNGAYGPKTAITGTLMLFDDNGDVNENIATYCTAISAIMPGTPQRPALRESFNAGSMTLVGIGANSITQQGNMNLYFSPQFVRGNVGQIEGRVCNLQGMNYTFSSSGPNNVVLWQEQLFSDHPGAQYVWSSQLDTTAEAFQSGPVNIPANSMAVYNVTSNAAEFQVAIRPDGYMVTTAQVGTTIPLDPETTFQYVGTFPLNSVLNGPNGNTVGSRRVQL</sequence>
<dbReference type="GO" id="GO:0006508">
    <property type="term" value="P:proteolysis"/>
    <property type="evidence" value="ECO:0007669"/>
    <property type="project" value="UniProtKB-KW"/>
</dbReference>
<keyword evidence="9" id="KW-0808">Transferase</keyword>
<evidence type="ECO:0000256" key="10">
    <source>
        <dbReference type="ARBA" id="ARBA00022695"/>
    </source>
</evidence>
<comment type="subcellular location">
    <subcellularLocation>
        <location evidence="1">Host cytoplasm</location>
    </subcellularLocation>
    <subcellularLocation>
        <location evidence="2">Virion</location>
    </subcellularLocation>
</comment>
<keyword evidence="11" id="KW-0547">Nucleotide-binding</keyword>
<dbReference type="Gene3D" id="2.60.120.20">
    <property type="match status" value="1"/>
</dbReference>
<evidence type="ECO:0000256" key="17">
    <source>
        <dbReference type="ARBA" id="ARBA00023200"/>
    </source>
</evidence>
<dbReference type="Pfam" id="PF00915">
    <property type="entry name" value="Calici_coat"/>
    <property type="match status" value="1"/>
</dbReference>
<dbReference type="InterPro" id="IPR043502">
    <property type="entry name" value="DNA/RNA_pol_sf"/>
</dbReference>
<proteinExistence type="predicted"/>
<evidence type="ECO:0000256" key="15">
    <source>
        <dbReference type="ARBA" id="ARBA00022844"/>
    </source>
</evidence>
<feature type="domain" description="RdRp catalytic" evidence="23">
    <location>
        <begin position="1463"/>
        <end position="1588"/>
    </location>
</feature>
<keyword evidence="8" id="KW-0645">Protease</keyword>
<evidence type="ECO:0000256" key="19">
    <source>
        <dbReference type="ARBA" id="ARBA00045380"/>
    </source>
</evidence>
<dbReference type="EMBL" id="KC309419">
    <property type="protein sequence ID" value="AGH15840.2"/>
    <property type="molecule type" value="Genomic_RNA"/>
</dbReference>
<keyword evidence="15" id="KW-0946">Virion</keyword>
<dbReference type="GO" id="GO:0006351">
    <property type="term" value="P:DNA-templated transcription"/>
    <property type="evidence" value="ECO:0007669"/>
    <property type="project" value="InterPro"/>
</dbReference>
<accession>M4Q2Y6</accession>
<dbReference type="Pfam" id="PF00680">
    <property type="entry name" value="RdRP_1"/>
    <property type="match status" value="1"/>
</dbReference>
<keyword evidence="14" id="KW-0067">ATP-binding</keyword>
<evidence type="ECO:0000256" key="12">
    <source>
        <dbReference type="ARBA" id="ARBA00022801"/>
    </source>
</evidence>
<dbReference type="InterPro" id="IPR004004">
    <property type="entry name" value="Helic/Pol/Pept_Calicivir-typ"/>
</dbReference>
<dbReference type="GO" id="GO:0003724">
    <property type="term" value="F:RNA helicase activity"/>
    <property type="evidence" value="ECO:0007669"/>
    <property type="project" value="InterPro"/>
</dbReference>
<dbReference type="InterPro" id="IPR049434">
    <property type="entry name" value="VPg"/>
</dbReference>
<evidence type="ECO:0000256" key="2">
    <source>
        <dbReference type="ARBA" id="ARBA00004328"/>
    </source>
</evidence>
<evidence type="ECO:0000256" key="9">
    <source>
        <dbReference type="ARBA" id="ARBA00022679"/>
    </source>
</evidence>
<feature type="domain" description="SF3 helicase" evidence="24">
    <location>
        <begin position="469"/>
        <end position="623"/>
    </location>
</feature>
<reference evidence="26" key="1">
    <citation type="journal article" date="2013" name="J. Clin. Microbiol.">
        <title>Prevalence of porcine noroviruses, molecular characterization of emerging porcine sapoviruses from finisher Swine in the United States, and unified classification scheme for sapoviruses.</title>
        <authorList>
            <person name="Scheuer K.A."/>
            <person name="Oka T."/>
            <person name="Hoet A.E."/>
            <person name="Gebreyes W.A."/>
            <person name="Molla B.Z."/>
            <person name="Saif L.J."/>
            <person name="Wang Q."/>
        </authorList>
    </citation>
    <scope>NUCLEOTIDE SEQUENCE</scope>
    <source>
        <strain evidence="26">WG214D/09/USA</strain>
    </source>
</reference>
<dbReference type="GO" id="GO:0017111">
    <property type="term" value="F:ribonucleoside triphosphate phosphatase activity"/>
    <property type="evidence" value="ECO:0007669"/>
    <property type="project" value="UniProtKB-EC"/>
</dbReference>
<dbReference type="GO" id="GO:0030430">
    <property type="term" value="C:host cell cytoplasm"/>
    <property type="evidence" value="ECO:0007669"/>
    <property type="project" value="UniProtKB-SubCell"/>
</dbReference>
<comment type="function">
    <text evidence="20">Viral genome-linked protein is covalently linked to the 5'-end of the positive-strand, negative-strand genomic RNAs and subgenomic RNA. Acts as a genome-linked replication primer. May recruit ribosome to viral RNA thereby promoting viral proteins translation. Interacts with host translation initiation complex to allow the translation of viral proteins.</text>
</comment>
<dbReference type="SUPFAM" id="SSF52540">
    <property type="entry name" value="P-loop containing nucleoside triphosphate hydrolases"/>
    <property type="match status" value="1"/>
</dbReference>
<dbReference type="InterPro" id="IPR027417">
    <property type="entry name" value="P-loop_NTPase"/>
</dbReference>
<comment type="catalytic activity">
    <reaction evidence="22">
        <text>a ribonucleoside 5'-triphosphate + H2O = a ribonucleoside 5'-diphosphate + phosphate + H(+)</text>
        <dbReference type="Rhea" id="RHEA:23680"/>
        <dbReference type="ChEBI" id="CHEBI:15377"/>
        <dbReference type="ChEBI" id="CHEBI:15378"/>
        <dbReference type="ChEBI" id="CHEBI:43474"/>
        <dbReference type="ChEBI" id="CHEBI:57930"/>
        <dbReference type="ChEBI" id="CHEBI:61557"/>
        <dbReference type="EC" id="3.6.1.15"/>
    </reaction>
</comment>
<reference evidence="26" key="2">
    <citation type="journal article" date="2016" name="PLoS ONE">
        <title>Genetic Characterization and Classification of Human and Animal Sapoviruses.</title>
        <authorList>
            <person name="Oka T."/>
            <person name="Lu Z."/>
            <person name="Phan T."/>
            <person name="Delwart E.L."/>
            <person name="Saif L.J."/>
            <person name="Wang Q."/>
        </authorList>
    </citation>
    <scope>NUCLEOTIDE SEQUENCE</scope>
    <source>
        <strain evidence="26">WG214D/09/USA</strain>
    </source>
</reference>
<dbReference type="GO" id="GO:0003968">
    <property type="term" value="F:RNA-directed RNA polymerase activity"/>
    <property type="evidence" value="ECO:0007669"/>
    <property type="project" value="UniProtKB-KW"/>
</dbReference>
<evidence type="ECO:0000259" key="25">
    <source>
        <dbReference type="PROSITE" id="PS51894"/>
    </source>
</evidence>
<evidence type="ECO:0000256" key="5">
    <source>
        <dbReference type="ARBA" id="ARBA00022520"/>
    </source>
</evidence>
<evidence type="ECO:0000256" key="3">
    <source>
        <dbReference type="ARBA" id="ARBA00020107"/>
    </source>
</evidence>
<keyword evidence="13" id="KW-0788">Thiol protease</keyword>
<dbReference type="PROSITE" id="PS51218">
    <property type="entry name" value="SF3_HELICASE_2"/>
    <property type="match status" value="1"/>
</dbReference>